<evidence type="ECO:0000313" key="2">
    <source>
        <dbReference type="EMBL" id="EKF33376.1"/>
    </source>
</evidence>
<feature type="region of interest" description="Disordered" evidence="1">
    <location>
        <begin position="88"/>
        <end position="107"/>
    </location>
</feature>
<organism evidence="2 3">
    <name type="scientific">Trypanosoma cruzi marinkellei</name>
    <dbReference type="NCBI Taxonomy" id="85056"/>
    <lineage>
        <taxon>Eukaryota</taxon>
        <taxon>Discoba</taxon>
        <taxon>Euglenozoa</taxon>
        <taxon>Kinetoplastea</taxon>
        <taxon>Metakinetoplastina</taxon>
        <taxon>Trypanosomatida</taxon>
        <taxon>Trypanosomatidae</taxon>
        <taxon>Trypanosoma</taxon>
        <taxon>Schizotrypanum</taxon>
    </lineage>
</organism>
<proteinExistence type="predicted"/>
<evidence type="ECO:0000256" key="1">
    <source>
        <dbReference type="SAM" id="MobiDB-lite"/>
    </source>
</evidence>
<reference evidence="2 3" key="1">
    <citation type="journal article" date="2012" name="BMC Genomics">
        <title>Comparative genomic analysis of human infective Trypanosoma cruzi lineages with the bat-restricted subspecies T. cruzi marinkellei.</title>
        <authorList>
            <person name="Franzen O."/>
            <person name="Talavera-Lopez C."/>
            <person name="Ochaya S."/>
            <person name="Butler C.E."/>
            <person name="Messenger L.A."/>
            <person name="Lewis M.D."/>
            <person name="Llewellyn M.S."/>
            <person name="Marinkelle C.J."/>
            <person name="Tyler K.M."/>
            <person name="Miles M.A."/>
            <person name="Andersson B."/>
        </authorList>
    </citation>
    <scope>NUCLEOTIDE SEQUENCE [LARGE SCALE GENOMIC DNA]</scope>
    <source>
        <strain evidence="2 3">B7</strain>
    </source>
</reference>
<comment type="caution">
    <text evidence="2">The sequence shown here is derived from an EMBL/GenBank/DDBJ whole genome shotgun (WGS) entry which is preliminary data.</text>
</comment>
<name>K2NEI1_TRYCR</name>
<dbReference type="EMBL" id="AHKC01009277">
    <property type="protein sequence ID" value="EKF33376.1"/>
    <property type="molecule type" value="Genomic_DNA"/>
</dbReference>
<dbReference type="Pfam" id="PF00612">
    <property type="entry name" value="IQ"/>
    <property type="match status" value="2"/>
</dbReference>
<dbReference type="AlphaFoldDB" id="K2NEI1"/>
<dbReference type="Proteomes" id="UP000007350">
    <property type="component" value="Unassembled WGS sequence"/>
</dbReference>
<protein>
    <submittedName>
        <fullName evidence="2">Uncharacterized protein</fullName>
    </submittedName>
</protein>
<dbReference type="SMART" id="SM00015">
    <property type="entry name" value="IQ"/>
    <property type="match status" value="3"/>
</dbReference>
<dbReference type="OrthoDB" id="2148418at2759"/>
<sequence length="596" mass="67925">MEHSEDESIREEGERLRRLSVAICSWEEDKIRELAALEQSLAEQELRIGTQQLGDFDAAVEVSGSESCITPDAAVCLASTSESLPTPVHMPLSTLAPTSSREEGTRKLGSLEEALAIEREKRRCAMANEKRLREARDAICIKANEYRLRKIAAAESPEELKSLVPHPPLTRRRKDLRTSTPTYPVSSLTALQIRREQQAWNAERKKERAALNITRVARGYLCRQYFAALKAIMMEYVEYRLDIDREELPVLDHELLDRFTGWYQGEVEQARLERCVTTTQTFMLAAGSAIMIANRMGLLKKPQAMPLTAHHLDNYSMTPLKGFLRIILAKKEIAARKQAVHGVLHQLRQVEATAILNDFACVVKAKKDRMARGRAVREYLQEMEDRDAVQMRAVDRIVNFFLSLAARKEISLRKGALRERVQTEEAARKVLSFMQICHAKKQLSRLRLMAGEKRTMETNVEEFLDHAAMQVQRAYRSYRARRLAEEQRNAKEKYWNTIQAQEEEITAAMTAIAAGAPDPTELWASLGCPVSGEAASESDSDVEELVRCVVLVQQWARGWIARRRVNELCQRNERMFSNRGKQEEDETSGKESDHEA</sequence>
<keyword evidence="3" id="KW-1185">Reference proteome</keyword>
<gene>
    <name evidence="2" type="ORF">MOQ_002761</name>
</gene>
<accession>K2NEI1</accession>
<evidence type="ECO:0000313" key="3">
    <source>
        <dbReference type="Proteomes" id="UP000007350"/>
    </source>
</evidence>
<feature type="region of interest" description="Disordered" evidence="1">
    <location>
        <begin position="577"/>
        <end position="596"/>
    </location>
</feature>
<dbReference type="InterPro" id="IPR000048">
    <property type="entry name" value="IQ_motif_EF-hand-BS"/>
</dbReference>
<dbReference type="PROSITE" id="PS50096">
    <property type="entry name" value="IQ"/>
    <property type="match status" value="3"/>
</dbReference>